<keyword evidence="2" id="KW-0719">Serine esterase</keyword>
<dbReference type="AlphaFoldDB" id="A0A074Y579"/>
<keyword evidence="4" id="KW-0732">Signal</keyword>
<evidence type="ECO:0000313" key="9">
    <source>
        <dbReference type="EMBL" id="KEQ92953.1"/>
    </source>
</evidence>
<evidence type="ECO:0000256" key="3">
    <source>
        <dbReference type="ARBA" id="ARBA00022723"/>
    </source>
</evidence>
<gene>
    <name evidence="9" type="ORF">AUEXF2481DRAFT_367300</name>
</gene>
<proteinExistence type="inferred from homology"/>
<dbReference type="STRING" id="1043005.A0A074Y579"/>
<keyword evidence="7" id="KW-1015">Disulfide bond</keyword>
<keyword evidence="3" id="KW-0479">Metal-binding</keyword>
<dbReference type="InterPro" id="IPR029058">
    <property type="entry name" value="AB_hydrolase_fold"/>
</dbReference>
<evidence type="ECO:0000256" key="6">
    <source>
        <dbReference type="ARBA" id="ARBA00022837"/>
    </source>
</evidence>
<evidence type="ECO:0000313" key="10">
    <source>
        <dbReference type="Proteomes" id="UP000030641"/>
    </source>
</evidence>
<dbReference type="OrthoDB" id="3039123at2759"/>
<dbReference type="SUPFAM" id="SSF53474">
    <property type="entry name" value="alpha/beta-Hydrolases"/>
    <property type="match status" value="1"/>
</dbReference>
<organism evidence="9 10">
    <name type="scientific">Aureobasidium subglaciale (strain EXF-2481)</name>
    <name type="common">Aureobasidium pullulans var. subglaciale</name>
    <dbReference type="NCBI Taxonomy" id="1043005"/>
    <lineage>
        <taxon>Eukaryota</taxon>
        <taxon>Fungi</taxon>
        <taxon>Dikarya</taxon>
        <taxon>Ascomycota</taxon>
        <taxon>Pezizomycotina</taxon>
        <taxon>Dothideomycetes</taxon>
        <taxon>Dothideomycetidae</taxon>
        <taxon>Dothideales</taxon>
        <taxon>Saccotheciaceae</taxon>
        <taxon>Aureobasidium</taxon>
    </lineage>
</organism>
<dbReference type="Proteomes" id="UP000030641">
    <property type="component" value="Unassembled WGS sequence"/>
</dbReference>
<dbReference type="GO" id="GO:0030600">
    <property type="term" value="F:feruloyl esterase activity"/>
    <property type="evidence" value="ECO:0007669"/>
    <property type="project" value="UniProtKB-ARBA"/>
</dbReference>
<dbReference type="GeneID" id="25365655"/>
<accession>A0A074Y579</accession>
<dbReference type="Gene3D" id="3.40.50.1820">
    <property type="entry name" value="alpha/beta hydrolase"/>
    <property type="match status" value="1"/>
</dbReference>
<keyword evidence="5 8" id="KW-0378">Hydrolase</keyword>
<dbReference type="InParanoid" id="A0A074Y579"/>
<evidence type="ECO:0000256" key="1">
    <source>
        <dbReference type="ARBA" id="ARBA00006249"/>
    </source>
</evidence>
<dbReference type="HOGENOM" id="CLU_014819_3_2_1"/>
<sequence>MKSFIGHISAWLQAQTQIPLGSSGVRDISSRCSIDVLAKPDLFGAEIINMSAYKVTDYAAQEATALEVAEGVKLNFCNITVTYTHPGQHDNINVHIWLPLDDWNGRFMAVGGGGWITGHPSFDSQVKAGYAAASTDGGHGLERSAASWALTSPGNVNWNLLQDFAYRALDDMATVGKAVTTSFYETEPKYSYWNGCSTGGRQGLILAQRSPKLFDGILAAAPAIDWPTFVVSAYWAQQRMNRLNSYPSTYELNVFKAAATEACDNLDGLTDGIIGAPGLCRFDPHTVVGKTYKQDGVEKQLTSAGARIAQAAWSGPVDADGNAAWFGVNQDAILRSADDAIVVGENHRKTLTIPEEWMSLFVVKDPSYDTTNMTDAEYFSILKASQREYNSIIGSNWPDLSEFRNAGGKMITWHGLADDRIPPNGTSHYYEQVLKATSNVSDFYRYFEAPGVGHCAGGAGPAPDAHKDLVRWVEEGIAPDTLRAVSQHGDGTVRELCQYPLVQRYVGGDPKIAASFECAAGFA</sequence>
<reference evidence="9 10" key="1">
    <citation type="journal article" date="2014" name="BMC Genomics">
        <title>Genome sequencing of four Aureobasidium pullulans varieties: biotechnological potential, stress tolerance, and description of new species.</title>
        <authorList>
            <person name="Gostin Ar C."/>
            <person name="Ohm R.A."/>
            <person name="Kogej T."/>
            <person name="Sonjak S."/>
            <person name="Turk M."/>
            <person name="Zajc J."/>
            <person name="Zalar P."/>
            <person name="Grube M."/>
            <person name="Sun H."/>
            <person name="Han J."/>
            <person name="Sharma A."/>
            <person name="Chiniquy J."/>
            <person name="Ngan C.Y."/>
            <person name="Lipzen A."/>
            <person name="Barry K."/>
            <person name="Grigoriev I.V."/>
            <person name="Gunde-Cimerman N."/>
        </authorList>
    </citation>
    <scope>NUCLEOTIDE SEQUENCE [LARGE SCALE GENOMIC DNA]</scope>
    <source>
        <strain evidence="9 10">EXF-2481</strain>
    </source>
</reference>
<dbReference type="EMBL" id="KL584768">
    <property type="protein sequence ID" value="KEQ92953.1"/>
    <property type="molecule type" value="Genomic_DNA"/>
</dbReference>
<keyword evidence="6" id="KW-0106">Calcium</keyword>
<dbReference type="Pfam" id="PF07519">
    <property type="entry name" value="Tannase"/>
    <property type="match status" value="1"/>
</dbReference>
<dbReference type="EC" id="3.1.1.-" evidence="8"/>
<evidence type="ECO:0000256" key="8">
    <source>
        <dbReference type="RuleBase" id="RU361238"/>
    </source>
</evidence>
<evidence type="ECO:0000256" key="5">
    <source>
        <dbReference type="ARBA" id="ARBA00022801"/>
    </source>
</evidence>
<keyword evidence="10" id="KW-1185">Reference proteome</keyword>
<evidence type="ECO:0000256" key="4">
    <source>
        <dbReference type="ARBA" id="ARBA00022729"/>
    </source>
</evidence>
<dbReference type="OMA" id="ATLWPQV"/>
<evidence type="ECO:0000256" key="7">
    <source>
        <dbReference type="ARBA" id="ARBA00023157"/>
    </source>
</evidence>
<protein>
    <recommendedName>
        <fullName evidence="8">Carboxylic ester hydrolase</fullName>
        <ecNumber evidence="8">3.1.1.-</ecNumber>
    </recommendedName>
</protein>
<comment type="similarity">
    <text evidence="1 8">Belongs to the tannase family.</text>
</comment>
<name>A0A074Y579_AURSE</name>
<dbReference type="InterPro" id="IPR011118">
    <property type="entry name" value="Tannase/feruloyl_esterase"/>
</dbReference>
<dbReference type="PANTHER" id="PTHR33938:SF8">
    <property type="entry name" value="CARBOXYLIC ESTER HYDROLASE"/>
    <property type="match status" value="1"/>
</dbReference>
<dbReference type="GO" id="GO:0046872">
    <property type="term" value="F:metal ion binding"/>
    <property type="evidence" value="ECO:0007669"/>
    <property type="project" value="UniProtKB-KW"/>
</dbReference>
<evidence type="ECO:0000256" key="2">
    <source>
        <dbReference type="ARBA" id="ARBA00022487"/>
    </source>
</evidence>
<dbReference type="RefSeq" id="XP_013341472.1">
    <property type="nucleotide sequence ID" value="XM_013486018.1"/>
</dbReference>
<dbReference type="PANTHER" id="PTHR33938">
    <property type="entry name" value="FERULOYL ESTERASE B-RELATED"/>
    <property type="match status" value="1"/>
</dbReference>